<dbReference type="InterPro" id="IPR000873">
    <property type="entry name" value="AMP-dep_synth/lig_dom"/>
</dbReference>
<accession>X0WRL2</accession>
<dbReference type="AlphaFoldDB" id="X0WRL2"/>
<organism evidence="2">
    <name type="scientific">marine sediment metagenome</name>
    <dbReference type="NCBI Taxonomy" id="412755"/>
    <lineage>
        <taxon>unclassified sequences</taxon>
        <taxon>metagenomes</taxon>
        <taxon>ecological metagenomes</taxon>
    </lineage>
</organism>
<gene>
    <name evidence="2" type="ORF">S01H1_50136</name>
</gene>
<evidence type="ECO:0000313" key="2">
    <source>
        <dbReference type="EMBL" id="GAG27173.1"/>
    </source>
</evidence>
<feature type="non-terminal residue" evidence="2">
    <location>
        <position position="261"/>
    </location>
</feature>
<proteinExistence type="predicted"/>
<evidence type="ECO:0000259" key="1">
    <source>
        <dbReference type="Pfam" id="PF00501"/>
    </source>
</evidence>
<comment type="caution">
    <text evidence="2">The sequence shown here is derived from an EMBL/GenBank/DDBJ whole genome shotgun (WGS) entry which is preliminary data.</text>
</comment>
<dbReference type="GO" id="GO:0005737">
    <property type="term" value="C:cytoplasm"/>
    <property type="evidence" value="ECO:0007669"/>
    <property type="project" value="TreeGrafter"/>
</dbReference>
<dbReference type="GO" id="GO:0031177">
    <property type="term" value="F:phosphopantetheine binding"/>
    <property type="evidence" value="ECO:0007669"/>
    <property type="project" value="TreeGrafter"/>
</dbReference>
<dbReference type="GO" id="GO:0044550">
    <property type="term" value="P:secondary metabolite biosynthetic process"/>
    <property type="evidence" value="ECO:0007669"/>
    <property type="project" value="TreeGrafter"/>
</dbReference>
<dbReference type="EMBL" id="BARS01032289">
    <property type="protein sequence ID" value="GAG27173.1"/>
    <property type="molecule type" value="Genomic_DNA"/>
</dbReference>
<dbReference type="InterPro" id="IPR042099">
    <property type="entry name" value="ANL_N_sf"/>
</dbReference>
<dbReference type="PROSITE" id="PS00455">
    <property type="entry name" value="AMP_BINDING"/>
    <property type="match status" value="1"/>
</dbReference>
<dbReference type="GO" id="GO:0043041">
    <property type="term" value="P:amino acid activation for nonribosomal peptide biosynthetic process"/>
    <property type="evidence" value="ECO:0007669"/>
    <property type="project" value="TreeGrafter"/>
</dbReference>
<dbReference type="InterPro" id="IPR020459">
    <property type="entry name" value="AMP-binding"/>
</dbReference>
<name>X0WRL2_9ZZZZ</name>
<dbReference type="PANTHER" id="PTHR45527">
    <property type="entry name" value="NONRIBOSOMAL PEPTIDE SYNTHETASE"/>
    <property type="match status" value="1"/>
</dbReference>
<dbReference type="PANTHER" id="PTHR45527:SF1">
    <property type="entry name" value="FATTY ACID SYNTHASE"/>
    <property type="match status" value="1"/>
</dbReference>
<sequence>VVTTNASLSFAELLEGSRGIAATLAESKIGKGDRIAVWMDKTPQCVQAILGIMESGAAYVPLDPRAPWRRCHSVMANCGVAVLVVDEPKLSYVDKVSEGCDLKLLITDCEATQRDDNAFSRPNILLSEAIENPRDVKSPPSLDDLAYILYTSGSTGTPKGVAHTHRSGLAFVRWIQDVFGIVPEDVFSSHAPFHFDLSISDLYASLGTGAKVHLISSTEAMLAPYLVKQMPAWGITIWYSTPSILSSMLDVGELEARGFGQ</sequence>
<dbReference type="Gene3D" id="3.40.50.12780">
    <property type="entry name" value="N-terminal domain of ligase-like"/>
    <property type="match status" value="1"/>
</dbReference>
<feature type="non-terminal residue" evidence="2">
    <location>
        <position position="1"/>
    </location>
</feature>
<dbReference type="InterPro" id="IPR020845">
    <property type="entry name" value="AMP-binding_CS"/>
</dbReference>
<dbReference type="PRINTS" id="PR00154">
    <property type="entry name" value="AMPBINDING"/>
</dbReference>
<dbReference type="SUPFAM" id="SSF56801">
    <property type="entry name" value="Acetyl-CoA synthetase-like"/>
    <property type="match status" value="1"/>
</dbReference>
<protein>
    <recommendedName>
        <fullName evidence="1">AMP-dependent synthetase/ligase domain-containing protein</fullName>
    </recommendedName>
</protein>
<reference evidence="2" key="1">
    <citation type="journal article" date="2014" name="Front. Microbiol.">
        <title>High frequency of phylogenetically diverse reductive dehalogenase-homologous genes in deep subseafloor sedimentary metagenomes.</title>
        <authorList>
            <person name="Kawai M."/>
            <person name="Futagami T."/>
            <person name="Toyoda A."/>
            <person name="Takaki Y."/>
            <person name="Nishi S."/>
            <person name="Hori S."/>
            <person name="Arai W."/>
            <person name="Tsubouchi T."/>
            <person name="Morono Y."/>
            <person name="Uchiyama I."/>
            <person name="Ito T."/>
            <person name="Fujiyama A."/>
            <person name="Inagaki F."/>
            <person name="Takami H."/>
        </authorList>
    </citation>
    <scope>NUCLEOTIDE SEQUENCE</scope>
    <source>
        <strain evidence="2">Expedition CK06-06</strain>
    </source>
</reference>
<dbReference type="Pfam" id="PF00501">
    <property type="entry name" value="AMP-binding"/>
    <property type="match status" value="1"/>
</dbReference>
<feature type="domain" description="AMP-dependent synthetase/ligase" evidence="1">
    <location>
        <begin position="4"/>
        <end position="255"/>
    </location>
</feature>